<reference evidence="4" key="1">
    <citation type="submission" date="2017-02" db="UniProtKB">
        <authorList>
            <consortium name="WormBaseParasite"/>
        </authorList>
    </citation>
    <scope>IDENTIFICATION</scope>
</reference>
<evidence type="ECO:0000259" key="1">
    <source>
        <dbReference type="Pfam" id="PF07647"/>
    </source>
</evidence>
<dbReference type="InterPro" id="IPR001660">
    <property type="entry name" value="SAM"/>
</dbReference>
<reference evidence="2 3" key="2">
    <citation type="submission" date="2018-11" db="EMBL/GenBank/DDBJ databases">
        <authorList>
            <consortium name="Pathogen Informatics"/>
        </authorList>
    </citation>
    <scope>NUCLEOTIDE SEQUENCE [LARGE SCALE GENOMIC DNA]</scope>
</reference>
<dbReference type="WBParaSite" id="BPAG_0001298801-mRNA-1">
    <property type="protein sequence ID" value="BPAG_0001298801-mRNA-1"/>
    <property type="gene ID" value="BPAG_0001298801"/>
</dbReference>
<sequence length="406" mass="46199">MSIKEKLKCARTTEEVLFILNMSEYLPLFAKADIVQASALRLLREADLKCIGIDSFGRQKLLRAIRYLSKNISVTIGDRIRQKIYYATNIESKYSKISEEKFCLQKGTVLTANPCSCTLSPGERELMELALVIIMSFNSKVIDKAEDELLRCKVELNLKRNELARIQKQAKLIREIFEMIGDARQYVEKLRKNCDKYGSLSVQRLAVDLESLLNTFLKNANSNPSNENISPLAVVQNTNSCCTNIQRYLPESLLKSLTKYNTRLYCSTETGPGPWYAKILKSTATRRYKQPPSLIYYHPVDEERYQETTISLSTQTSQYGHPSFVDGLFSKFGKNKTSTPYKQHSSSTFLHKDVVVLLISAQLPQKIMDRCSSALSYYETSYSPARKIILLKISQAYIPCIESATS</sequence>
<gene>
    <name evidence="2" type="ORF">BPAG_LOCUS12916</name>
</gene>
<evidence type="ECO:0000313" key="3">
    <source>
        <dbReference type="Proteomes" id="UP000278627"/>
    </source>
</evidence>
<dbReference type="EMBL" id="UZAD01013333">
    <property type="protein sequence ID" value="VDN94102.1"/>
    <property type="molecule type" value="Genomic_DNA"/>
</dbReference>
<proteinExistence type="predicted"/>
<accession>A0A0N4TVR6</accession>
<dbReference type="AlphaFoldDB" id="A0A0N4TVR6"/>
<evidence type="ECO:0000313" key="2">
    <source>
        <dbReference type="EMBL" id="VDN94102.1"/>
    </source>
</evidence>
<dbReference type="SUPFAM" id="SSF47769">
    <property type="entry name" value="SAM/Pointed domain"/>
    <property type="match status" value="1"/>
</dbReference>
<dbReference type="Gene3D" id="1.10.150.50">
    <property type="entry name" value="Transcription Factor, Ets-1"/>
    <property type="match status" value="1"/>
</dbReference>
<protein>
    <submittedName>
        <fullName evidence="4">SAM domain-containing protein</fullName>
    </submittedName>
</protein>
<name>A0A0N4TVR6_BRUPA</name>
<evidence type="ECO:0000313" key="4">
    <source>
        <dbReference type="WBParaSite" id="BPAG_0001298801-mRNA-1"/>
    </source>
</evidence>
<dbReference type="Proteomes" id="UP000278627">
    <property type="component" value="Unassembled WGS sequence"/>
</dbReference>
<dbReference type="Pfam" id="PF07647">
    <property type="entry name" value="SAM_2"/>
    <property type="match status" value="1"/>
</dbReference>
<feature type="domain" description="SAM" evidence="1">
    <location>
        <begin position="20"/>
        <end position="68"/>
    </location>
</feature>
<organism evidence="4">
    <name type="scientific">Brugia pahangi</name>
    <name type="common">Filarial nematode worm</name>
    <dbReference type="NCBI Taxonomy" id="6280"/>
    <lineage>
        <taxon>Eukaryota</taxon>
        <taxon>Metazoa</taxon>
        <taxon>Ecdysozoa</taxon>
        <taxon>Nematoda</taxon>
        <taxon>Chromadorea</taxon>
        <taxon>Rhabditida</taxon>
        <taxon>Spirurina</taxon>
        <taxon>Spiruromorpha</taxon>
        <taxon>Filarioidea</taxon>
        <taxon>Onchocercidae</taxon>
        <taxon>Brugia</taxon>
    </lineage>
</organism>
<keyword evidence="3" id="KW-1185">Reference proteome</keyword>
<dbReference type="InterPro" id="IPR013761">
    <property type="entry name" value="SAM/pointed_sf"/>
</dbReference>